<protein>
    <recommendedName>
        <fullName evidence="2">Apple domain-containing protein</fullName>
    </recommendedName>
</protein>
<feature type="signal peptide" evidence="1">
    <location>
        <begin position="1"/>
        <end position="26"/>
    </location>
</feature>
<dbReference type="AlphaFoldDB" id="A0AAD5E257"/>
<feature type="domain" description="Apple" evidence="2">
    <location>
        <begin position="202"/>
        <end position="268"/>
    </location>
</feature>
<name>A0AAD5E257_9CHLO</name>
<keyword evidence="4" id="KW-1185">Reference proteome</keyword>
<sequence>MPRRSVPPAALLPLLLAVAAVLGARAAATDVVLIGLSNRQCNAQRGLNLDGTVLLSGDKNMVDGPGACCASCKLRGDCNVWTYCAASEGCDSGGHYRECTLKQDWNVAKYQRVISRGYSWVSGYRVNFPSFATQCLPGSSCTSCLCQLSKAMSVAQSDPHDVTLCMNNFRTVLMFPTELGGGSLSAAAYQRLQQCPVADPPCADQQSATVFGTLGPAVVPAAMGQDIKCLSGKYEEDCATECASTNGCSGFLYTAQGSSSGDRSFCAG</sequence>
<evidence type="ECO:0000256" key="1">
    <source>
        <dbReference type="SAM" id="SignalP"/>
    </source>
</evidence>
<dbReference type="Gene3D" id="3.50.4.10">
    <property type="entry name" value="Hepatocyte Growth Factor"/>
    <property type="match status" value="1"/>
</dbReference>
<dbReference type="Pfam" id="PF14295">
    <property type="entry name" value="PAN_4"/>
    <property type="match status" value="2"/>
</dbReference>
<reference evidence="3" key="1">
    <citation type="submission" date="2020-11" db="EMBL/GenBank/DDBJ databases">
        <title>Chlorella ohadii genome sequencing and assembly.</title>
        <authorList>
            <person name="Murik O."/>
            <person name="Treves H."/>
            <person name="Kedem I."/>
            <person name="Shotland Y."/>
            <person name="Kaplan A."/>
        </authorList>
    </citation>
    <scope>NUCLEOTIDE SEQUENCE</scope>
    <source>
        <strain evidence="3">1</strain>
    </source>
</reference>
<organism evidence="3 4">
    <name type="scientific">Chlorella ohadii</name>
    <dbReference type="NCBI Taxonomy" id="2649997"/>
    <lineage>
        <taxon>Eukaryota</taxon>
        <taxon>Viridiplantae</taxon>
        <taxon>Chlorophyta</taxon>
        <taxon>core chlorophytes</taxon>
        <taxon>Trebouxiophyceae</taxon>
        <taxon>Chlorellales</taxon>
        <taxon>Chlorellaceae</taxon>
        <taxon>Chlorella clade</taxon>
        <taxon>Chlorella</taxon>
    </lineage>
</organism>
<dbReference type="InterPro" id="IPR003609">
    <property type="entry name" value="Pan_app"/>
</dbReference>
<evidence type="ECO:0000313" key="3">
    <source>
        <dbReference type="EMBL" id="KAI7845189.1"/>
    </source>
</evidence>
<proteinExistence type="predicted"/>
<dbReference type="Proteomes" id="UP001205105">
    <property type="component" value="Unassembled WGS sequence"/>
</dbReference>
<keyword evidence="1" id="KW-0732">Signal</keyword>
<evidence type="ECO:0000259" key="2">
    <source>
        <dbReference type="PROSITE" id="PS50948"/>
    </source>
</evidence>
<gene>
    <name evidence="3" type="ORF">COHA_001234</name>
</gene>
<evidence type="ECO:0000313" key="4">
    <source>
        <dbReference type="Proteomes" id="UP001205105"/>
    </source>
</evidence>
<comment type="caution">
    <text evidence="3">The sequence shown here is derived from an EMBL/GenBank/DDBJ whole genome shotgun (WGS) entry which is preliminary data.</text>
</comment>
<feature type="chain" id="PRO_5041990611" description="Apple domain-containing protein" evidence="1">
    <location>
        <begin position="27"/>
        <end position="268"/>
    </location>
</feature>
<dbReference type="PROSITE" id="PS50948">
    <property type="entry name" value="PAN"/>
    <property type="match status" value="1"/>
</dbReference>
<dbReference type="EMBL" id="JADXDR010000020">
    <property type="protein sequence ID" value="KAI7845189.1"/>
    <property type="molecule type" value="Genomic_DNA"/>
</dbReference>
<accession>A0AAD5E257</accession>